<evidence type="ECO:0000259" key="4">
    <source>
        <dbReference type="Pfam" id="PF00294"/>
    </source>
</evidence>
<comment type="caution">
    <text evidence="5">The sequence shown here is derived from an EMBL/GenBank/DDBJ whole genome shotgun (WGS) entry which is preliminary data.</text>
</comment>
<feature type="domain" description="Carbohydrate kinase PfkB" evidence="4">
    <location>
        <begin position="18"/>
        <end position="280"/>
    </location>
</feature>
<evidence type="ECO:0000256" key="3">
    <source>
        <dbReference type="ARBA" id="ARBA00022777"/>
    </source>
</evidence>
<dbReference type="CDD" id="cd01167">
    <property type="entry name" value="bac_FRK"/>
    <property type="match status" value="1"/>
</dbReference>
<comment type="similarity">
    <text evidence="1">Belongs to the carbohydrate kinase PfkB family.</text>
</comment>
<dbReference type="SUPFAM" id="SSF53613">
    <property type="entry name" value="Ribokinase-like"/>
    <property type="match status" value="1"/>
</dbReference>
<dbReference type="RefSeq" id="WP_013668000.1">
    <property type="nucleotide sequence ID" value="NZ_JBHLWO010000002.1"/>
</dbReference>
<keyword evidence="3 5" id="KW-0418">Kinase</keyword>
<gene>
    <name evidence="5" type="ORF">ACFFI0_20010</name>
</gene>
<dbReference type="InterPro" id="IPR011611">
    <property type="entry name" value="PfkB_dom"/>
</dbReference>
<dbReference type="GO" id="GO:0016301">
    <property type="term" value="F:kinase activity"/>
    <property type="evidence" value="ECO:0007669"/>
    <property type="project" value="UniProtKB-KW"/>
</dbReference>
<dbReference type="PROSITE" id="PS00584">
    <property type="entry name" value="PFKB_KINASES_2"/>
    <property type="match status" value="1"/>
</dbReference>
<keyword evidence="2 5" id="KW-0808">Transferase</keyword>
<dbReference type="InterPro" id="IPR050306">
    <property type="entry name" value="PfkB_Carbo_kinase"/>
</dbReference>
<dbReference type="InterPro" id="IPR002173">
    <property type="entry name" value="Carboh/pur_kinase_PfkB_CS"/>
</dbReference>
<dbReference type="PROSITE" id="PS00583">
    <property type="entry name" value="PFKB_KINASES_1"/>
    <property type="match status" value="1"/>
</dbReference>
<keyword evidence="6" id="KW-1185">Reference proteome</keyword>
<dbReference type="Gene3D" id="3.40.1190.20">
    <property type="match status" value="1"/>
</dbReference>
<dbReference type="PANTHER" id="PTHR43085">
    <property type="entry name" value="HEXOKINASE FAMILY MEMBER"/>
    <property type="match status" value="1"/>
</dbReference>
<sequence>MKKVVCFGEVLWDVLPEGKKPGGAPMNVAYHLNRLGIASYMVSRVGDDPLGEELTMFLKKMGLSTEYIQLDKDQKTSEVIATEGANHEMSYEIVQPVAWDFIRFDRQTANLVENADLMVFGSLAARSELSRATLYDLIAHAKLRLFDVNFRAPHYEQATIEYLLDKADIVKLNNHELRIIASWFGDEGGQEHEHVNRLQDKYKIGEIIVTKGGEGASYYTPMERYDFKAYPVIVKDTVGSGDSFLAAFVAQKLLGKSTEDILDYAAALGAYVTSQAGANPDYKSSDLVRFMWQKQLEQLKWQ</sequence>
<protein>
    <submittedName>
        <fullName evidence="5">Carbohydrate kinase</fullName>
        <ecNumber evidence="5">2.7.1.-</ecNumber>
    </submittedName>
</protein>
<dbReference type="InterPro" id="IPR029056">
    <property type="entry name" value="Ribokinase-like"/>
</dbReference>
<dbReference type="EMBL" id="JBHLWO010000002">
    <property type="protein sequence ID" value="MFC0320621.1"/>
    <property type="molecule type" value="Genomic_DNA"/>
</dbReference>
<dbReference type="EC" id="2.7.1.-" evidence="5"/>
<organism evidence="5 6">
    <name type="scientific">Olivibacter oleidegradans</name>
    <dbReference type="NCBI Taxonomy" id="760123"/>
    <lineage>
        <taxon>Bacteria</taxon>
        <taxon>Pseudomonadati</taxon>
        <taxon>Bacteroidota</taxon>
        <taxon>Sphingobacteriia</taxon>
        <taxon>Sphingobacteriales</taxon>
        <taxon>Sphingobacteriaceae</taxon>
        <taxon>Olivibacter</taxon>
    </lineage>
</organism>
<dbReference type="Proteomes" id="UP001589774">
    <property type="component" value="Unassembled WGS sequence"/>
</dbReference>
<evidence type="ECO:0000256" key="1">
    <source>
        <dbReference type="ARBA" id="ARBA00010688"/>
    </source>
</evidence>
<name>A0ABV6HPH5_9SPHI</name>
<dbReference type="PANTHER" id="PTHR43085:SF57">
    <property type="entry name" value="CARBOHYDRATE KINASE PFKB DOMAIN-CONTAINING PROTEIN"/>
    <property type="match status" value="1"/>
</dbReference>
<evidence type="ECO:0000313" key="5">
    <source>
        <dbReference type="EMBL" id="MFC0320621.1"/>
    </source>
</evidence>
<evidence type="ECO:0000313" key="6">
    <source>
        <dbReference type="Proteomes" id="UP001589774"/>
    </source>
</evidence>
<evidence type="ECO:0000256" key="2">
    <source>
        <dbReference type="ARBA" id="ARBA00022679"/>
    </source>
</evidence>
<dbReference type="Pfam" id="PF00294">
    <property type="entry name" value="PfkB"/>
    <property type="match status" value="1"/>
</dbReference>
<reference evidence="5 6" key="1">
    <citation type="submission" date="2024-09" db="EMBL/GenBank/DDBJ databases">
        <authorList>
            <person name="Sun Q."/>
            <person name="Mori K."/>
        </authorList>
    </citation>
    <scope>NUCLEOTIDE SEQUENCE [LARGE SCALE GENOMIC DNA]</scope>
    <source>
        <strain evidence="5 6">CCM 7765</strain>
    </source>
</reference>
<accession>A0ABV6HPH5</accession>
<proteinExistence type="inferred from homology"/>